<evidence type="ECO:0000259" key="1">
    <source>
        <dbReference type="Pfam" id="PF00535"/>
    </source>
</evidence>
<dbReference type="InterPro" id="IPR001173">
    <property type="entry name" value="Glyco_trans_2-like"/>
</dbReference>
<evidence type="ECO:0000313" key="3">
    <source>
        <dbReference type="Proteomes" id="UP001597521"/>
    </source>
</evidence>
<proteinExistence type="predicted"/>
<dbReference type="EMBL" id="JBHUNP010000001">
    <property type="protein sequence ID" value="MFD2648778.1"/>
    <property type="molecule type" value="Genomic_DNA"/>
</dbReference>
<dbReference type="Pfam" id="PF00535">
    <property type="entry name" value="Glycos_transf_2"/>
    <property type="match status" value="1"/>
</dbReference>
<sequence length="387" mass="43214">MRDNYAVSIVVPTHNRSRYAISCLQSLLSIRGDIEILFHDTSNDECELRQFVSAVTDPRLTYIHHPDRLSMTANHEAALEHAKGEYVCLIGDDDSVLESVLDAVELARRNNSDVVVPVMSANYSWPDFRTQFYGAAHGGKLYLDRYSGRSYSVDAAIALERGLEGAFQGTDGLPKLYHGLVRRVVLDRIRKKLGRVFFGTSPDMSASVSVCTEIERFLVWDYPVTIPGASGGSNTGRSALNRHRGDFKTDPHMAPFQDVEWDEIVPKFFSVETVWANAAMETLRRAKPDSLAHFNLNRLYALCIIRHRDYRTHVFTAMKRAMMRPELSVSGSRIGREVARALGSNGLAKAKRLIRPTPSGGKTVVGTFENVHLAQVAMTELLSRPTS</sequence>
<dbReference type="PANTHER" id="PTHR43685:SF2">
    <property type="entry name" value="GLYCOSYLTRANSFERASE 2-LIKE DOMAIN-CONTAINING PROTEIN"/>
    <property type="match status" value="1"/>
</dbReference>
<dbReference type="InterPro" id="IPR050834">
    <property type="entry name" value="Glycosyltransf_2"/>
</dbReference>
<dbReference type="InterPro" id="IPR029044">
    <property type="entry name" value="Nucleotide-diphossugar_trans"/>
</dbReference>
<dbReference type="SUPFAM" id="SSF53448">
    <property type="entry name" value="Nucleotide-diphospho-sugar transferases"/>
    <property type="match status" value="1"/>
</dbReference>
<comment type="caution">
    <text evidence="2">The sequence shown here is derived from an EMBL/GenBank/DDBJ whole genome shotgun (WGS) entry which is preliminary data.</text>
</comment>
<keyword evidence="3" id="KW-1185">Reference proteome</keyword>
<organism evidence="2 3">
    <name type="scientific">Devosia albogilva</name>
    <dbReference type="NCBI Taxonomy" id="429726"/>
    <lineage>
        <taxon>Bacteria</taxon>
        <taxon>Pseudomonadati</taxon>
        <taxon>Pseudomonadota</taxon>
        <taxon>Alphaproteobacteria</taxon>
        <taxon>Hyphomicrobiales</taxon>
        <taxon>Devosiaceae</taxon>
        <taxon>Devosia</taxon>
    </lineage>
</organism>
<dbReference type="PANTHER" id="PTHR43685">
    <property type="entry name" value="GLYCOSYLTRANSFERASE"/>
    <property type="match status" value="1"/>
</dbReference>
<dbReference type="CDD" id="cd00761">
    <property type="entry name" value="Glyco_tranf_GTA_type"/>
    <property type="match status" value="1"/>
</dbReference>
<reference evidence="3" key="1">
    <citation type="journal article" date="2019" name="Int. J. Syst. Evol. Microbiol.">
        <title>The Global Catalogue of Microorganisms (GCM) 10K type strain sequencing project: providing services to taxonomists for standard genome sequencing and annotation.</title>
        <authorList>
            <consortium name="The Broad Institute Genomics Platform"/>
            <consortium name="The Broad Institute Genome Sequencing Center for Infectious Disease"/>
            <person name="Wu L."/>
            <person name="Ma J."/>
        </authorList>
    </citation>
    <scope>NUCLEOTIDE SEQUENCE [LARGE SCALE GENOMIC DNA]</scope>
    <source>
        <strain evidence="3">CCM 7427</strain>
    </source>
</reference>
<dbReference type="RefSeq" id="WP_386834079.1">
    <property type="nucleotide sequence ID" value="NZ_JBHUNP010000001.1"/>
</dbReference>
<evidence type="ECO:0000313" key="2">
    <source>
        <dbReference type="EMBL" id="MFD2648778.1"/>
    </source>
</evidence>
<dbReference type="Proteomes" id="UP001597521">
    <property type="component" value="Unassembled WGS sequence"/>
</dbReference>
<protein>
    <submittedName>
        <fullName evidence="2">Glycosyltransferase family 2 protein</fullName>
    </submittedName>
</protein>
<dbReference type="Gene3D" id="3.90.550.10">
    <property type="entry name" value="Spore Coat Polysaccharide Biosynthesis Protein SpsA, Chain A"/>
    <property type="match status" value="1"/>
</dbReference>
<gene>
    <name evidence="2" type="ORF">ACFSX5_13345</name>
</gene>
<name>A0ABW5QM30_9HYPH</name>
<feature type="domain" description="Glycosyltransferase 2-like" evidence="1">
    <location>
        <begin position="8"/>
        <end position="120"/>
    </location>
</feature>
<accession>A0ABW5QM30</accession>